<evidence type="ECO:0000256" key="1">
    <source>
        <dbReference type="SAM" id="MobiDB-lite"/>
    </source>
</evidence>
<feature type="transmembrane region" description="Helical" evidence="2">
    <location>
        <begin position="49"/>
        <end position="71"/>
    </location>
</feature>
<feature type="region of interest" description="Disordered" evidence="1">
    <location>
        <begin position="1"/>
        <end position="20"/>
    </location>
</feature>
<dbReference type="Proteomes" id="UP001061958">
    <property type="component" value="Unassembled WGS sequence"/>
</dbReference>
<comment type="caution">
    <text evidence="3">The sequence shown here is derived from an EMBL/GenBank/DDBJ whole genome shotgun (WGS) entry which is preliminary data.</text>
</comment>
<organism evidence="3 4">
    <name type="scientific">Galdieria partita</name>
    <dbReference type="NCBI Taxonomy" id="83374"/>
    <lineage>
        <taxon>Eukaryota</taxon>
        <taxon>Rhodophyta</taxon>
        <taxon>Bangiophyceae</taxon>
        <taxon>Galdieriales</taxon>
        <taxon>Galdieriaceae</taxon>
        <taxon>Galdieria</taxon>
    </lineage>
</organism>
<reference evidence="3" key="2">
    <citation type="submission" date="2022-01" db="EMBL/GenBank/DDBJ databases">
        <authorList>
            <person name="Hirooka S."/>
            <person name="Miyagishima S.Y."/>
        </authorList>
    </citation>
    <scope>NUCLEOTIDE SEQUENCE</scope>
    <source>
        <strain evidence="3">NBRC 102759</strain>
    </source>
</reference>
<keyword evidence="2" id="KW-1133">Transmembrane helix</keyword>
<dbReference type="OrthoDB" id="10332275at2759"/>
<evidence type="ECO:0000313" key="3">
    <source>
        <dbReference type="EMBL" id="GJQ11863.1"/>
    </source>
</evidence>
<keyword evidence="2" id="KW-0812">Transmembrane</keyword>
<dbReference type="AlphaFoldDB" id="A0A9C7PW12"/>
<dbReference type="EMBL" id="BQMJ01000028">
    <property type="protein sequence ID" value="GJQ11863.1"/>
    <property type="molecule type" value="Genomic_DNA"/>
</dbReference>
<evidence type="ECO:0000256" key="2">
    <source>
        <dbReference type="SAM" id="Phobius"/>
    </source>
</evidence>
<gene>
    <name evidence="3" type="ORF">GpartN1_g3654.t1</name>
</gene>
<evidence type="ECO:0000313" key="4">
    <source>
        <dbReference type="Proteomes" id="UP001061958"/>
    </source>
</evidence>
<name>A0A9C7PW12_9RHOD</name>
<sequence length="130" mass="15252">MNSQTTTSREATVTTNSPPSTSLLTSCFSWKRLYFIYQRNILPEYQKPLLYTLLGILFLSLWRLVFKISPLDLFHWLDVEYFLQNEDGTPYGYVYFPLGTILLFIGVVTIFTKVTNRLQSRYSVRSRRSS</sequence>
<keyword evidence="4" id="KW-1185">Reference proteome</keyword>
<evidence type="ECO:0008006" key="5">
    <source>
        <dbReference type="Google" id="ProtNLM"/>
    </source>
</evidence>
<accession>A0A9C7PW12</accession>
<keyword evidence="2" id="KW-0472">Membrane</keyword>
<feature type="transmembrane region" description="Helical" evidence="2">
    <location>
        <begin position="91"/>
        <end position="111"/>
    </location>
</feature>
<reference evidence="3" key="1">
    <citation type="journal article" date="2022" name="Proc. Natl. Acad. Sci. U.S.A.">
        <title>Life cycle and functional genomics of the unicellular red alga Galdieria for elucidating algal and plant evolution and industrial use.</title>
        <authorList>
            <person name="Hirooka S."/>
            <person name="Itabashi T."/>
            <person name="Ichinose T.M."/>
            <person name="Onuma R."/>
            <person name="Fujiwara T."/>
            <person name="Yamashita S."/>
            <person name="Jong L.W."/>
            <person name="Tomita R."/>
            <person name="Iwane A.H."/>
            <person name="Miyagishima S.Y."/>
        </authorList>
    </citation>
    <scope>NUCLEOTIDE SEQUENCE</scope>
    <source>
        <strain evidence="3">NBRC 102759</strain>
    </source>
</reference>
<proteinExistence type="predicted"/>
<protein>
    <recommendedName>
        <fullName evidence="5">Dolichol phosphate-mannose biosynthesis regulatory protein</fullName>
    </recommendedName>
</protein>
<feature type="compositionally biased region" description="Polar residues" evidence="1">
    <location>
        <begin position="1"/>
        <end position="13"/>
    </location>
</feature>